<dbReference type="Proteomes" id="UP000559256">
    <property type="component" value="Unassembled WGS sequence"/>
</dbReference>
<reference evidence="4 5" key="1">
    <citation type="journal article" date="2020" name="ISME J.">
        <title>Uncovering the hidden diversity of litter-decomposition mechanisms in mushroom-forming fungi.</title>
        <authorList>
            <person name="Floudas D."/>
            <person name="Bentzer J."/>
            <person name="Ahren D."/>
            <person name="Johansson T."/>
            <person name="Persson P."/>
            <person name="Tunlid A."/>
        </authorList>
    </citation>
    <scope>NUCLEOTIDE SEQUENCE [LARGE SCALE GENOMIC DNA]</scope>
    <source>
        <strain evidence="4 5">CBS 291.85</strain>
    </source>
</reference>
<keyword evidence="5" id="KW-1185">Reference proteome</keyword>
<dbReference type="AlphaFoldDB" id="A0A8H5LJW8"/>
<feature type="compositionally biased region" description="Acidic residues" evidence="2">
    <location>
        <begin position="388"/>
        <end position="398"/>
    </location>
</feature>
<evidence type="ECO:0000313" key="5">
    <source>
        <dbReference type="Proteomes" id="UP000559256"/>
    </source>
</evidence>
<gene>
    <name evidence="4" type="ORF">D9758_007586</name>
</gene>
<evidence type="ECO:0000256" key="2">
    <source>
        <dbReference type="SAM" id="MobiDB-lite"/>
    </source>
</evidence>
<dbReference type="PANTHER" id="PTHR28583:SF1">
    <property type="entry name" value="ACID CERAMIDASE"/>
    <property type="match status" value="1"/>
</dbReference>
<dbReference type="InterPro" id="IPR029130">
    <property type="entry name" value="Acid_ceramidase_N"/>
</dbReference>
<feature type="compositionally biased region" description="Low complexity" evidence="2">
    <location>
        <begin position="399"/>
        <end position="413"/>
    </location>
</feature>
<accession>A0A8H5LJW8</accession>
<dbReference type="EC" id="3.5.1.23" evidence="1"/>
<evidence type="ECO:0000259" key="3">
    <source>
        <dbReference type="Pfam" id="PF15508"/>
    </source>
</evidence>
<evidence type="ECO:0000313" key="4">
    <source>
        <dbReference type="EMBL" id="KAF5360066.1"/>
    </source>
</evidence>
<organism evidence="4 5">
    <name type="scientific">Tetrapyrgos nigripes</name>
    <dbReference type="NCBI Taxonomy" id="182062"/>
    <lineage>
        <taxon>Eukaryota</taxon>
        <taxon>Fungi</taxon>
        <taxon>Dikarya</taxon>
        <taxon>Basidiomycota</taxon>
        <taxon>Agaricomycotina</taxon>
        <taxon>Agaricomycetes</taxon>
        <taxon>Agaricomycetidae</taxon>
        <taxon>Agaricales</taxon>
        <taxon>Marasmiineae</taxon>
        <taxon>Marasmiaceae</taxon>
        <taxon>Tetrapyrgos</taxon>
    </lineage>
</organism>
<dbReference type="GO" id="GO:0017040">
    <property type="term" value="F:N-acylsphingosine amidohydrolase activity"/>
    <property type="evidence" value="ECO:0007669"/>
    <property type="project" value="UniProtKB-EC"/>
</dbReference>
<feature type="region of interest" description="Disordered" evidence="2">
    <location>
        <begin position="388"/>
        <end position="413"/>
    </location>
</feature>
<proteinExistence type="predicted"/>
<comment type="caution">
    <text evidence="4">The sequence shown here is derived from an EMBL/GenBank/DDBJ whole genome shotgun (WGS) entry which is preliminary data.</text>
</comment>
<name>A0A8H5LJW8_9AGAR</name>
<dbReference type="Pfam" id="PF15508">
    <property type="entry name" value="NAAA-beta"/>
    <property type="match status" value="1"/>
</dbReference>
<dbReference type="EMBL" id="JAACJM010000045">
    <property type="protein sequence ID" value="KAF5360066.1"/>
    <property type="molecule type" value="Genomic_DNA"/>
</dbReference>
<evidence type="ECO:0000256" key="1">
    <source>
        <dbReference type="ARBA" id="ARBA00011891"/>
    </source>
</evidence>
<dbReference type="PANTHER" id="PTHR28583">
    <property type="entry name" value="ACID AMIDASE"/>
    <property type="match status" value="1"/>
</dbReference>
<protein>
    <recommendedName>
        <fullName evidence="1">ceramidase</fullName>
        <ecNumber evidence="1">3.5.1.23</ecNumber>
    </recommendedName>
</protein>
<dbReference type="OrthoDB" id="5273684at2759"/>
<sequence length="413" mass="46700">MAPVTRSQTSASSTLLRIRNSSEPPVYRLDLSLPPRKRHSEICRDFKQHLQDLCPLYDEVMAQTPFPHLNKFLARLLLTRVYSKEETEEIRGISLDAGIPKHMVVALNTFLDLLSSCLSGGVQVDDSGPSGRSTGIVHFRNLDWGMDVLRRLTICLEYVRNGAVIARAVTYAGYVGVLTGVRQGLSVSYNYRPHFNPTVSKIRHYFHQTMLILGTRPSASSRLRSILLSPTQSPSSWTPLSINAQVNKYPSCPCYLTFCTLDTHNTRKGFMEGWTREQWEELYQKYQKRESSSNPESLAPREIIEDSMERHACVCRLWEGTQSRSQSQTGTKTRVQKHNKTTEIIDWLQTRPLLNECTHYSCIMDPSVEGGGLIWVKRYVEPVDMVEDVNEETDEGEGMSDSGDVSGSLDSDA</sequence>
<feature type="domain" description="Acid ceramidase N-terminal" evidence="3">
    <location>
        <begin position="23"/>
        <end position="76"/>
    </location>
</feature>